<dbReference type="GO" id="GO:0031564">
    <property type="term" value="P:transcription antitermination"/>
    <property type="evidence" value="ECO:0007669"/>
    <property type="project" value="UniProtKB-KW"/>
</dbReference>
<dbReference type="Pfam" id="PF02357">
    <property type="entry name" value="NusG"/>
    <property type="match status" value="1"/>
</dbReference>
<comment type="caution">
    <text evidence="7">The sequence shown here is derived from an EMBL/GenBank/DDBJ whole genome shotgun (WGS) entry which is preliminary data.</text>
</comment>
<dbReference type="PANTHER" id="PTHR30265:SF4">
    <property type="entry name" value="KOW MOTIF FAMILY PROTEIN, EXPRESSED"/>
    <property type="match status" value="1"/>
</dbReference>
<name>A0A401UJL0_9CLOT</name>
<dbReference type="GO" id="GO:0006354">
    <property type="term" value="P:DNA-templated transcription elongation"/>
    <property type="evidence" value="ECO:0007669"/>
    <property type="project" value="InterPro"/>
</dbReference>
<sequence>MNLGKQEAWYVLFVSSNQEEKVKKILEKEAFDECKFIVPTRELRERKDGKWHTVKRKLFPGYLLIKGIINIEIYYKLKKTPGIIKLLTSEDEILTVDEGELTVLKILLDRHDNNVGISTLYKENDSIKIIAGPLMGLEGQIIKVDSRKGRAKVSLSFMKEERIVELGIELVDKI</sequence>
<dbReference type="GO" id="GO:0032784">
    <property type="term" value="P:regulation of DNA-templated transcription elongation"/>
    <property type="evidence" value="ECO:0007669"/>
    <property type="project" value="InterPro"/>
</dbReference>
<dbReference type="InterPro" id="IPR043425">
    <property type="entry name" value="NusG-like"/>
</dbReference>
<keyword evidence="2 4" id="KW-0805">Transcription regulation</keyword>
<dbReference type="InterPro" id="IPR008991">
    <property type="entry name" value="Translation_prot_SH3-like_sf"/>
</dbReference>
<evidence type="ECO:0000259" key="6">
    <source>
        <dbReference type="SMART" id="SM00739"/>
    </source>
</evidence>
<evidence type="ECO:0000256" key="1">
    <source>
        <dbReference type="ARBA" id="ARBA00022814"/>
    </source>
</evidence>
<accession>A0A401UJL0</accession>
<dbReference type="RefSeq" id="WP_124999443.1">
    <property type="nucleotide sequence ID" value="NZ_BHYK01000006.1"/>
</dbReference>
<reference evidence="7 8" key="1">
    <citation type="submission" date="2018-11" db="EMBL/GenBank/DDBJ databases">
        <title>Genome sequencing and assembly of Clostridium tagluense strain A121.</title>
        <authorList>
            <person name="Murakami T."/>
            <person name="Segawa T."/>
            <person name="Shcherbakova V.A."/>
            <person name="Mori H."/>
            <person name="Yoshimura Y."/>
        </authorList>
    </citation>
    <scope>NUCLEOTIDE SEQUENCE [LARGE SCALE GENOMIC DNA]</scope>
    <source>
        <strain evidence="7 8">A121</strain>
    </source>
</reference>
<dbReference type="InterPro" id="IPR006645">
    <property type="entry name" value="NGN-like_dom"/>
</dbReference>
<comment type="function">
    <text evidence="4">Participates in transcription elongation, termination and antitermination.</text>
</comment>
<evidence type="ECO:0000256" key="3">
    <source>
        <dbReference type="ARBA" id="ARBA00023163"/>
    </source>
</evidence>
<dbReference type="CDD" id="cd06091">
    <property type="entry name" value="KOW_NusG"/>
    <property type="match status" value="1"/>
</dbReference>
<dbReference type="SUPFAM" id="SSF82679">
    <property type="entry name" value="N-utilization substance G protein NusG, N-terminal domain"/>
    <property type="match status" value="1"/>
</dbReference>
<comment type="similarity">
    <text evidence="4">Belongs to the NusG family.</text>
</comment>
<keyword evidence="1 4" id="KW-0889">Transcription antitermination</keyword>
<organism evidence="7 8">
    <name type="scientific">Clostridium tagluense</name>
    <dbReference type="NCBI Taxonomy" id="360422"/>
    <lineage>
        <taxon>Bacteria</taxon>
        <taxon>Bacillati</taxon>
        <taxon>Bacillota</taxon>
        <taxon>Clostridia</taxon>
        <taxon>Eubacteriales</taxon>
        <taxon>Clostridiaceae</taxon>
        <taxon>Clostridium</taxon>
    </lineage>
</organism>
<evidence type="ECO:0000256" key="2">
    <source>
        <dbReference type="ARBA" id="ARBA00023015"/>
    </source>
</evidence>
<dbReference type="PANTHER" id="PTHR30265">
    <property type="entry name" value="RHO-INTERACTING TRANSCRIPTION TERMINATION FACTOR NUSG"/>
    <property type="match status" value="1"/>
</dbReference>
<dbReference type="InterPro" id="IPR047663">
    <property type="entry name" value="Transcription_antiterm_LoaP"/>
</dbReference>
<dbReference type="CDD" id="cd08000">
    <property type="entry name" value="NGN"/>
    <property type="match status" value="1"/>
</dbReference>
<feature type="domain" description="KOW" evidence="6">
    <location>
        <begin position="120"/>
        <end position="147"/>
    </location>
</feature>
<dbReference type="Proteomes" id="UP000287872">
    <property type="component" value="Unassembled WGS sequence"/>
</dbReference>
<dbReference type="PRINTS" id="PR00338">
    <property type="entry name" value="NUSGTNSCPFCT"/>
</dbReference>
<dbReference type="InterPro" id="IPR014722">
    <property type="entry name" value="Rib_uL2_dom2"/>
</dbReference>
<dbReference type="EMBL" id="BHYK01000006">
    <property type="protein sequence ID" value="GCD09737.1"/>
    <property type="molecule type" value="Genomic_DNA"/>
</dbReference>
<evidence type="ECO:0000259" key="5">
    <source>
        <dbReference type="SMART" id="SM00738"/>
    </source>
</evidence>
<dbReference type="SMART" id="SM00739">
    <property type="entry name" value="KOW"/>
    <property type="match status" value="1"/>
</dbReference>
<dbReference type="AlphaFoldDB" id="A0A401UJL0"/>
<dbReference type="Gene3D" id="3.30.70.940">
    <property type="entry name" value="NusG, N-terminal domain"/>
    <property type="match status" value="1"/>
</dbReference>
<proteinExistence type="inferred from homology"/>
<gene>
    <name evidence="7" type="primary">nusG_1</name>
    <name evidence="7" type="ORF">Ctaglu_13600</name>
</gene>
<dbReference type="InterPro" id="IPR001062">
    <property type="entry name" value="Transcrpt_antiterm_NusG"/>
</dbReference>
<keyword evidence="4" id="KW-0806">Transcription termination</keyword>
<dbReference type="SMART" id="SM00738">
    <property type="entry name" value="NGN"/>
    <property type="match status" value="1"/>
</dbReference>
<dbReference type="InterPro" id="IPR036735">
    <property type="entry name" value="NGN_dom_sf"/>
</dbReference>
<evidence type="ECO:0000313" key="7">
    <source>
        <dbReference type="EMBL" id="GCD09737.1"/>
    </source>
</evidence>
<keyword evidence="8" id="KW-1185">Reference proteome</keyword>
<dbReference type="InterPro" id="IPR005824">
    <property type="entry name" value="KOW"/>
</dbReference>
<dbReference type="GO" id="GO:0006353">
    <property type="term" value="P:DNA-templated transcription termination"/>
    <property type="evidence" value="ECO:0007669"/>
    <property type="project" value="UniProtKB-KW"/>
</dbReference>
<dbReference type="NCBIfam" id="NF033641">
    <property type="entry name" value="antiterm_LoaP"/>
    <property type="match status" value="1"/>
</dbReference>
<protein>
    <recommendedName>
        <fullName evidence="4">Transcription termination/antitermination protein NusG</fullName>
    </recommendedName>
</protein>
<dbReference type="Pfam" id="PF00467">
    <property type="entry name" value="KOW"/>
    <property type="match status" value="1"/>
</dbReference>
<evidence type="ECO:0000256" key="4">
    <source>
        <dbReference type="RuleBase" id="RU000538"/>
    </source>
</evidence>
<feature type="domain" description="NusG-like N-terminal" evidence="5">
    <location>
        <begin position="6"/>
        <end position="108"/>
    </location>
</feature>
<evidence type="ECO:0000313" key="8">
    <source>
        <dbReference type="Proteomes" id="UP000287872"/>
    </source>
</evidence>
<dbReference type="SUPFAM" id="SSF50104">
    <property type="entry name" value="Translation proteins SH3-like domain"/>
    <property type="match status" value="1"/>
</dbReference>
<dbReference type="Gene3D" id="2.30.30.30">
    <property type="match status" value="1"/>
</dbReference>
<keyword evidence="3 4" id="KW-0804">Transcription</keyword>
<dbReference type="OrthoDB" id="1681764at2"/>